<dbReference type="PROSITE" id="PS50977">
    <property type="entry name" value="HTH_TETR_2"/>
    <property type="match status" value="1"/>
</dbReference>
<dbReference type="InterPro" id="IPR001647">
    <property type="entry name" value="HTH_TetR"/>
</dbReference>
<dbReference type="EMBL" id="BMQL01000008">
    <property type="protein sequence ID" value="GGR05863.1"/>
    <property type="molecule type" value="Genomic_DNA"/>
</dbReference>
<evidence type="ECO:0000259" key="3">
    <source>
        <dbReference type="PROSITE" id="PS50977"/>
    </source>
</evidence>
<dbReference type="GO" id="GO:0000976">
    <property type="term" value="F:transcription cis-regulatory region binding"/>
    <property type="evidence" value="ECO:0007669"/>
    <property type="project" value="TreeGrafter"/>
</dbReference>
<keyword evidence="5" id="KW-1185">Reference proteome</keyword>
<accession>A0A918C4S3</accession>
<comment type="caution">
    <text evidence="4">The sequence shown here is derived from an EMBL/GenBank/DDBJ whole genome shotgun (WGS) entry which is preliminary data.</text>
</comment>
<organism evidence="4 5">
    <name type="scientific">Deinococcus ruber</name>
    <dbReference type="NCBI Taxonomy" id="1848197"/>
    <lineage>
        <taxon>Bacteria</taxon>
        <taxon>Thermotogati</taxon>
        <taxon>Deinococcota</taxon>
        <taxon>Deinococci</taxon>
        <taxon>Deinococcales</taxon>
        <taxon>Deinococcaceae</taxon>
        <taxon>Deinococcus</taxon>
    </lineage>
</organism>
<dbReference type="InterPro" id="IPR009057">
    <property type="entry name" value="Homeodomain-like_sf"/>
</dbReference>
<dbReference type="AlphaFoldDB" id="A0A918C4S3"/>
<evidence type="ECO:0000256" key="1">
    <source>
        <dbReference type="ARBA" id="ARBA00023125"/>
    </source>
</evidence>
<feature type="domain" description="HTH tetR-type" evidence="3">
    <location>
        <begin position="7"/>
        <end position="67"/>
    </location>
</feature>
<dbReference type="Pfam" id="PF00440">
    <property type="entry name" value="TetR_N"/>
    <property type="match status" value="1"/>
</dbReference>
<dbReference type="SUPFAM" id="SSF48498">
    <property type="entry name" value="Tetracyclin repressor-like, C-terminal domain"/>
    <property type="match status" value="1"/>
</dbReference>
<reference evidence="4" key="2">
    <citation type="submission" date="2020-09" db="EMBL/GenBank/DDBJ databases">
        <authorList>
            <person name="Sun Q."/>
            <person name="Ohkuma M."/>
        </authorList>
    </citation>
    <scope>NUCLEOTIDE SEQUENCE</scope>
    <source>
        <strain evidence="4">JCM 31311</strain>
    </source>
</reference>
<dbReference type="Proteomes" id="UP000603865">
    <property type="component" value="Unassembled WGS sequence"/>
</dbReference>
<evidence type="ECO:0000313" key="4">
    <source>
        <dbReference type="EMBL" id="GGR05863.1"/>
    </source>
</evidence>
<sequence>MTSASLSSPQERILQAALTLLESGGIEAVSTRAVSAAADVQPPTIYRQFGDMQGLLNAVASAGFTSYLQAKVARGSLSDPVEDLRGGWDLHLDFGLKHPHLYTLMYRMTQPGSESPAALEASALLRGIVQRVAEAGRLAVSVERAVAMIQAAGKGLTLSLLIAEQYDPGVAELMREAVFRAILTPQPESVADSEPQEPQRAAAHAVALAALLPGSAAPFSAAERALLTEWLHRLM</sequence>
<feature type="DNA-binding region" description="H-T-H motif" evidence="2">
    <location>
        <begin position="30"/>
        <end position="49"/>
    </location>
</feature>
<name>A0A918C4S3_9DEIO</name>
<dbReference type="PANTHER" id="PTHR30055">
    <property type="entry name" value="HTH-TYPE TRANSCRIPTIONAL REGULATOR RUTR"/>
    <property type="match status" value="1"/>
</dbReference>
<dbReference type="InterPro" id="IPR036271">
    <property type="entry name" value="Tet_transcr_reg_TetR-rel_C_sf"/>
</dbReference>
<gene>
    <name evidence="4" type="ORF">GCM10008957_18270</name>
</gene>
<protein>
    <submittedName>
        <fullName evidence="4">TetR family transcriptional regulator</fullName>
    </submittedName>
</protein>
<proteinExistence type="predicted"/>
<evidence type="ECO:0000256" key="2">
    <source>
        <dbReference type="PROSITE-ProRule" id="PRU00335"/>
    </source>
</evidence>
<evidence type="ECO:0000313" key="5">
    <source>
        <dbReference type="Proteomes" id="UP000603865"/>
    </source>
</evidence>
<dbReference type="RefSeq" id="WP_189089595.1">
    <property type="nucleotide sequence ID" value="NZ_BMQL01000008.1"/>
</dbReference>
<dbReference type="SUPFAM" id="SSF46689">
    <property type="entry name" value="Homeodomain-like"/>
    <property type="match status" value="1"/>
</dbReference>
<dbReference type="GO" id="GO:0003700">
    <property type="term" value="F:DNA-binding transcription factor activity"/>
    <property type="evidence" value="ECO:0007669"/>
    <property type="project" value="TreeGrafter"/>
</dbReference>
<dbReference type="PANTHER" id="PTHR30055:SF209">
    <property type="entry name" value="POSSIBLE TRANSCRIPTIONAL REGULATORY PROTEIN (PROBABLY TETR-FAMILY)"/>
    <property type="match status" value="1"/>
</dbReference>
<keyword evidence="1 2" id="KW-0238">DNA-binding</keyword>
<dbReference type="Gene3D" id="1.10.357.10">
    <property type="entry name" value="Tetracycline Repressor, domain 2"/>
    <property type="match status" value="1"/>
</dbReference>
<reference evidence="4" key="1">
    <citation type="journal article" date="2014" name="Int. J. Syst. Evol. Microbiol.">
        <title>Complete genome sequence of Corynebacterium casei LMG S-19264T (=DSM 44701T), isolated from a smear-ripened cheese.</title>
        <authorList>
            <consortium name="US DOE Joint Genome Institute (JGI-PGF)"/>
            <person name="Walter F."/>
            <person name="Albersmeier A."/>
            <person name="Kalinowski J."/>
            <person name="Ruckert C."/>
        </authorList>
    </citation>
    <scope>NUCLEOTIDE SEQUENCE</scope>
    <source>
        <strain evidence="4">JCM 31311</strain>
    </source>
</reference>
<dbReference type="InterPro" id="IPR050109">
    <property type="entry name" value="HTH-type_TetR-like_transc_reg"/>
</dbReference>